<evidence type="ECO:0000313" key="2">
    <source>
        <dbReference type="Proteomes" id="UP000316313"/>
    </source>
</evidence>
<dbReference type="Proteomes" id="UP000316313">
    <property type="component" value="Chromosome"/>
</dbReference>
<dbReference type="EMBL" id="CP038141">
    <property type="protein sequence ID" value="QDH17409.1"/>
    <property type="molecule type" value="Genomic_DNA"/>
</dbReference>
<sequence length="383" mass="40636">MAGIPISKLISVTPSVLTPGTGINQLTGLIISNSTKATDQKVVPFTSAASVATTFGATSAEYAMAQAYFSGTRTSLFSPNVLYIAGLGSSSSGITPDYLDLIAGQAAFTGFTTNWNLSFAEKQACAQWVESRNKRQWFVAWDNDQEAITQGSSKSFGSWLQGQSLNGTTVLYDATGLSAAGALGWMASIDFTATNGRTGLSYQSNGNVTPTVIDGTTARTLEANGYNYYGSYDTQASSRQWFYPGTVSGSFGFADSYINQIWLNTSLQNALVNMMQTVKNIPFNALGDSYISSAVQDTINQAVTFGAIRDGVNLAQSQIQNINSQAGNTSAAQTLATRGWYFIPGASKALPFVRTTRGPITPVLFYTDGGSVQTIKLAAVEVQ</sequence>
<dbReference type="KEGG" id="ssam:E3D00_07400"/>
<organism evidence="1 2">
    <name type="scientific">Swingsia samuiensis</name>
    <dbReference type="NCBI Taxonomy" id="1293412"/>
    <lineage>
        <taxon>Bacteria</taxon>
        <taxon>Pseudomonadati</taxon>
        <taxon>Pseudomonadota</taxon>
        <taxon>Alphaproteobacteria</taxon>
        <taxon>Acetobacterales</taxon>
        <taxon>Acetobacteraceae</taxon>
        <taxon>Swingsia</taxon>
    </lineage>
</organism>
<name>A0A4Y6UIG4_9PROT</name>
<dbReference type="Pfam" id="PF11863">
    <property type="entry name" value="DUF3383"/>
    <property type="match status" value="2"/>
</dbReference>
<reference evidence="1 2" key="1">
    <citation type="submission" date="2019-03" db="EMBL/GenBank/DDBJ databases">
        <title>The complete genome sequence of Swingsia samuiensis NBRC107927(T).</title>
        <authorList>
            <person name="Chua K.-O."/>
            <person name="Chan K.-G."/>
            <person name="See-Too W.-S."/>
        </authorList>
    </citation>
    <scope>NUCLEOTIDE SEQUENCE [LARGE SCALE GENOMIC DNA]</scope>
    <source>
        <strain evidence="1 2">AH83</strain>
    </source>
</reference>
<accession>A0A4Y6UIG4</accession>
<keyword evidence="2" id="KW-1185">Reference proteome</keyword>
<gene>
    <name evidence="1" type="ORF">E3D00_07400</name>
</gene>
<protein>
    <submittedName>
        <fullName evidence="1">DUF3383 family protein</fullName>
    </submittedName>
</protein>
<dbReference type="InterPro" id="IPR021808">
    <property type="entry name" value="DUF3383"/>
</dbReference>
<dbReference type="AlphaFoldDB" id="A0A4Y6UIG4"/>
<evidence type="ECO:0000313" key="1">
    <source>
        <dbReference type="EMBL" id="QDH17409.1"/>
    </source>
</evidence>
<proteinExistence type="predicted"/>
<dbReference type="RefSeq" id="WP_141461330.1">
    <property type="nucleotide sequence ID" value="NZ_CP038141.1"/>
</dbReference>
<dbReference type="OrthoDB" id="7494486at2"/>